<comment type="caution">
    <text evidence="2">The sequence shown here is derived from an EMBL/GenBank/DDBJ whole genome shotgun (WGS) entry which is preliminary data.</text>
</comment>
<proteinExistence type="predicted"/>
<evidence type="ECO:0000256" key="1">
    <source>
        <dbReference type="SAM" id="Phobius"/>
    </source>
</evidence>
<keyword evidence="1" id="KW-0472">Membrane</keyword>
<reference evidence="2" key="1">
    <citation type="journal article" date="2021" name="PeerJ">
        <title>Extensive microbial diversity within the chicken gut microbiome revealed by metagenomics and culture.</title>
        <authorList>
            <person name="Gilroy R."/>
            <person name="Ravi A."/>
            <person name="Getino M."/>
            <person name="Pursley I."/>
            <person name="Horton D.L."/>
            <person name="Alikhan N.F."/>
            <person name="Baker D."/>
            <person name="Gharbi K."/>
            <person name="Hall N."/>
            <person name="Watson M."/>
            <person name="Adriaenssens E.M."/>
            <person name="Foster-Nyarko E."/>
            <person name="Jarju S."/>
            <person name="Secka A."/>
            <person name="Antonio M."/>
            <person name="Oren A."/>
            <person name="Chaudhuri R.R."/>
            <person name="La Ragione R."/>
            <person name="Hildebrand F."/>
            <person name="Pallen M.J."/>
        </authorList>
    </citation>
    <scope>NUCLEOTIDE SEQUENCE</scope>
    <source>
        <strain evidence="2">CHK169-4300</strain>
    </source>
</reference>
<feature type="transmembrane region" description="Helical" evidence="1">
    <location>
        <begin position="27"/>
        <end position="48"/>
    </location>
</feature>
<evidence type="ECO:0000313" key="2">
    <source>
        <dbReference type="EMBL" id="HIZ71781.1"/>
    </source>
</evidence>
<sequence>MSAVIKVILLTVLVINTFISMKSQSSGVIIVCLISIAILIVSMITTFIMDMFHSLTQIDKEDEEW</sequence>
<name>A0A9D2JYA8_9LACT</name>
<evidence type="ECO:0000313" key="3">
    <source>
        <dbReference type="Proteomes" id="UP000824106"/>
    </source>
</evidence>
<accession>A0A9D2JYA8</accession>
<dbReference type="EMBL" id="DXAZ01000142">
    <property type="protein sequence ID" value="HIZ71781.1"/>
    <property type="molecule type" value="Genomic_DNA"/>
</dbReference>
<gene>
    <name evidence="2" type="ORF">H9808_08485</name>
</gene>
<organism evidence="2 3">
    <name type="scientific">Candidatus Atopostipes pullistercoris</name>
    <dbReference type="NCBI Taxonomy" id="2838467"/>
    <lineage>
        <taxon>Bacteria</taxon>
        <taxon>Bacillati</taxon>
        <taxon>Bacillota</taxon>
        <taxon>Bacilli</taxon>
        <taxon>Lactobacillales</taxon>
        <taxon>Carnobacteriaceae</taxon>
        <taxon>Atopostipes</taxon>
    </lineage>
</organism>
<reference evidence="2" key="2">
    <citation type="submission" date="2021-04" db="EMBL/GenBank/DDBJ databases">
        <authorList>
            <person name="Gilroy R."/>
        </authorList>
    </citation>
    <scope>NUCLEOTIDE SEQUENCE</scope>
    <source>
        <strain evidence="2">CHK169-4300</strain>
    </source>
</reference>
<keyword evidence="1" id="KW-0812">Transmembrane</keyword>
<protein>
    <submittedName>
        <fullName evidence="2">Uncharacterized protein</fullName>
    </submittedName>
</protein>
<dbReference type="Proteomes" id="UP000824106">
    <property type="component" value="Unassembled WGS sequence"/>
</dbReference>
<keyword evidence="1" id="KW-1133">Transmembrane helix</keyword>
<dbReference type="AlphaFoldDB" id="A0A9D2JYA8"/>